<sequence>MAEIFGVVAGGIGVASFVAQIGDNLIKLKNITDSMKDAPKELRSIIQNVEELGHILESIRTRARYLQIPDGADDIIDHSLASCHAAAQELYQVATHLELLISGNGRKGRFKFAVKKQGIEDLRRKLEETKSNIQLAHIASNIFKIYPISRFISVLN</sequence>
<dbReference type="Pfam" id="PF17107">
    <property type="entry name" value="SesA"/>
    <property type="match status" value="1"/>
</dbReference>
<dbReference type="HOGENOM" id="CLU_113364_1_0_1"/>
<dbReference type="Proteomes" id="UP000005446">
    <property type="component" value="Unassembled WGS sequence"/>
</dbReference>
<keyword evidence="3" id="KW-1185">Reference proteome</keyword>
<accession>H0ET80</accession>
<comment type="caution">
    <text evidence="2">The sequence shown here is derived from an EMBL/GenBank/DDBJ whole genome shotgun (WGS) entry which is preliminary data.</text>
</comment>
<dbReference type="OrthoDB" id="3200163at2759"/>
<gene>
    <name evidence="2" type="ORF">M7I_5936</name>
</gene>
<evidence type="ECO:0000313" key="3">
    <source>
        <dbReference type="Proteomes" id="UP000005446"/>
    </source>
</evidence>
<dbReference type="InterPro" id="IPR031352">
    <property type="entry name" value="SesA"/>
</dbReference>
<name>H0ET80_GLAL7</name>
<evidence type="ECO:0000313" key="2">
    <source>
        <dbReference type="EMBL" id="EHK98175.1"/>
    </source>
</evidence>
<proteinExistence type="predicted"/>
<feature type="domain" description="NACHT-NTPase and P-loop NTPases N-terminal" evidence="1">
    <location>
        <begin position="18"/>
        <end position="122"/>
    </location>
</feature>
<dbReference type="EMBL" id="AGUE01000161">
    <property type="protein sequence ID" value="EHK98175.1"/>
    <property type="molecule type" value="Genomic_DNA"/>
</dbReference>
<dbReference type="InParanoid" id="H0ET80"/>
<organism evidence="2 3">
    <name type="scientific">Glarea lozoyensis (strain ATCC 74030 / MF5533)</name>
    <dbReference type="NCBI Taxonomy" id="1104152"/>
    <lineage>
        <taxon>Eukaryota</taxon>
        <taxon>Fungi</taxon>
        <taxon>Dikarya</taxon>
        <taxon>Ascomycota</taxon>
        <taxon>Pezizomycotina</taxon>
        <taxon>Leotiomycetes</taxon>
        <taxon>Helotiales</taxon>
        <taxon>Helotiaceae</taxon>
        <taxon>Glarea</taxon>
    </lineage>
</organism>
<evidence type="ECO:0000259" key="1">
    <source>
        <dbReference type="Pfam" id="PF17107"/>
    </source>
</evidence>
<reference evidence="2 3" key="1">
    <citation type="journal article" date="2012" name="Eukaryot. Cell">
        <title>Genome sequence of the fungus Glarea lozoyensis: the first genome sequence of a species from the Helotiaceae family.</title>
        <authorList>
            <person name="Youssar L."/>
            <person name="Gruening B.A."/>
            <person name="Erxleben A."/>
            <person name="Guenther S."/>
            <person name="Huettel W."/>
        </authorList>
    </citation>
    <scope>NUCLEOTIDE SEQUENCE [LARGE SCALE GENOMIC DNA]</scope>
    <source>
        <strain evidence="3">ATCC 74030 / MF5533</strain>
    </source>
</reference>
<dbReference type="AlphaFoldDB" id="H0ET80"/>
<protein>
    <recommendedName>
        <fullName evidence="1">NACHT-NTPase and P-loop NTPases N-terminal domain-containing protein</fullName>
    </recommendedName>
</protein>